<organism evidence="1 2">
    <name type="scientific">Devosia riboflavina</name>
    <dbReference type="NCBI Taxonomy" id="46914"/>
    <lineage>
        <taxon>Bacteria</taxon>
        <taxon>Pseudomonadati</taxon>
        <taxon>Pseudomonadota</taxon>
        <taxon>Alphaproteobacteria</taxon>
        <taxon>Hyphomicrobiales</taxon>
        <taxon>Devosiaceae</taxon>
        <taxon>Devosia</taxon>
    </lineage>
</organism>
<name>A0A087M2X4_9HYPH</name>
<dbReference type="Proteomes" id="UP000028981">
    <property type="component" value="Unassembled WGS sequence"/>
</dbReference>
<reference evidence="1 2" key="1">
    <citation type="submission" date="2014-08" db="EMBL/GenBank/DDBJ databases">
        <authorList>
            <person name="Hassan Y.I."/>
            <person name="Lepp D."/>
            <person name="Zhou T."/>
        </authorList>
    </citation>
    <scope>NUCLEOTIDE SEQUENCE [LARGE SCALE GENOMIC DNA]</scope>
    <source>
        <strain evidence="1 2">IFO13584</strain>
    </source>
</reference>
<sequence>MSARGTRGRGQVTLKKYSWIQRLDHLPITLRDPTILPLLPGIDGDPTVASVAFCEEKFELTTRSTKENVAAG</sequence>
<evidence type="ECO:0000313" key="1">
    <source>
        <dbReference type="EMBL" id="KFL31227.1"/>
    </source>
</evidence>
<dbReference type="EMBL" id="JQGC01000007">
    <property type="protein sequence ID" value="KFL31227.1"/>
    <property type="molecule type" value="Genomic_DNA"/>
</dbReference>
<dbReference type="AlphaFoldDB" id="A0A087M2X4"/>
<protein>
    <submittedName>
        <fullName evidence="1">Uncharacterized protein</fullName>
    </submittedName>
</protein>
<comment type="caution">
    <text evidence="1">The sequence shown here is derived from an EMBL/GenBank/DDBJ whole genome shotgun (WGS) entry which is preliminary data.</text>
</comment>
<accession>A0A087M2X4</accession>
<proteinExistence type="predicted"/>
<gene>
    <name evidence="1" type="ORF">JP75_10050</name>
</gene>
<keyword evidence="2" id="KW-1185">Reference proteome</keyword>
<dbReference type="STRING" id="46914.JP75_10050"/>
<evidence type="ECO:0000313" key="2">
    <source>
        <dbReference type="Proteomes" id="UP000028981"/>
    </source>
</evidence>